<feature type="domain" description="UDP-3-O-[3-hydroxymyristoyl] glucosamine N-acyltransferase non-repeat region" evidence="8">
    <location>
        <begin position="30"/>
        <end position="95"/>
    </location>
</feature>
<gene>
    <name evidence="7 9" type="primary">lpxD</name>
    <name evidence="9" type="ORF">MBHS_01801</name>
</gene>
<dbReference type="EMBL" id="FMSV02000407">
    <property type="protein sequence ID" value="SEH05946.1"/>
    <property type="molecule type" value="Genomic_DNA"/>
</dbReference>
<comment type="function">
    <text evidence="7">Catalyzes the N-acylation of UDP-3-O-acylglucosamine using 3-hydroxyacyl-ACP as the acyl donor. Is involved in the biosynthesis of lipid A, a phosphorylated glycolipid that anchors the lipopolysaccharide to the outer membrane of the cell.</text>
</comment>
<dbReference type="AlphaFoldDB" id="A0A1H6F9W5"/>
<evidence type="ECO:0000313" key="9">
    <source>
        <dbReference type="EMBL" id="SEH05946.1"/>
    </source>
</evidence>
<keyword evidence="2 7" id="KW-0441">Lipid A biosynthesis</keyword>
<dbReference type="UniPathway" id="UPA00973"/>
<keyword evidence="5 7" id="KW-0443">Lipid metabolism</keyword>
<dbReference type="PANTHER" id="PTHR43378">
    <property type="entry name" value="UDP-3-O-ACYLGLUCOSAMINE N-ACYLTRANSFERASE"/>
    <property type="match status" value="1"/>
</dbReference>
<comment type="catalytic activity">
    <reaction evidence="7">
        <text>a UDP-3-O-[(3R)-3-hydroxyacyl]-alpha-D-glucosamine + a (3R)-hydroxyacyl-[ACP] = a UDP-2-N,3-O-bis[(3R)-3-hydroxyacyl]-alpha-D-glucosamine + holo-[ACP] + H(+)</text>
        <dbReference type="Rhea" id="RHEA:53836"/>
        <dbReference type="Rhea" id="RHEA-COMP:9685"/>
        <dbReference type="Rhea" id="RHEA-COMP:9945"/>
        <dbReference type="ChEBI" id="CHEBI:15378"/>
        <dbReference type="ChEBI" id="CHEBI:64479"/>
        <dbReference type="ChEBI" id="CHEBI:78827"/>
        <dbReference type="ChEBI" id="CHEBI:137740"/>
        <dbReference type="ChEBI" id="CHEBI:137748"/>
        <dbReference type="EC" id="2.3.1.191"/>
    </reaction>
</comment>
<dbReference type="RefSeq" id="WP_103919793.1">
    <property type="nucleotide sequence ID" value="NZ_FMSV02000407.1"/>
</dbReference>
<dbReference type="Pfam" id="PF04613">
    <property type="entry name" value="LpxD"/>
    <property type="match status" value="1"/>
</dbReference>
<dbReference type="NCBIfam" id="NF002060">
    <property type="entry name" value="PRK00892.1"/>
    <property type="match status" value="1"/>
</dbReference>
<comment type="similarity">
    <text evidence="7">Belongs to the transferase hexapeptide repeat family. LpxD subfamily.</text>
</comment>
<keyword evidence="10" id="KW-1185">Reference proteome</keyword>
<dbReference type="PANTHER" id="PTHR43378:SF2">
    <property type="entry name" value="UDP-3-O-ACYLGLUCOSAMINE N-ACYLTRANSFERASE 1, MITOCHONDRIAL-RELATED"/>
    <property type="match status" value="1"/>
</dbReference>
<sequence>MGSSSITLQSLADHIGAKLALLEPQQADAGISNVATLMAANAGSVSFFSNRLYRKALQETRASAVIISSQDAAFCPVSRLVVDNPYVAYAHAARLLNIPEPLQAGVHPSAWVSPEAWLHPSVEVGPNAVVEAGVKLLANVRIGPGCVIEKGCEIGEDSYLHANVTICTDSQIGKKVIIHAGAVIGADGFGLARDHTGWVKVPQLGIVRVGNEVEIGANTTIDRGALGDTVLHDQVKLDNLVHIAHNVQIGEQTAIAAQSGIAGSTKIGARCLFGGKTGVVGHIEITDDVHVTGGSNILRAIVEPGVYSSGTPLEKNQSWRKNYLRFQQLDKMAKQLKKLQAFLETRKRD</sequence>
<evidence type="ECO:0000256" key="3">
    <source>
        <dbReference type="ARBA" id="ARBA00022679"/>
    </source>
</evidence>
<evidence type="ECO:0000256" key="7">
    <source>
        <dbReference type="HAMAP-Rule" id="MF_00523"/>
    </source>
</evidence>
<evidence type="ECO:0000256" key="6">
    <source>
        <dbReference type="ARBA" id="ARBA00023315"/>
    </source>
</evidence>
<dbReference type="NCBIfam" id="TIGR01853">
    <property type="entry name" value="lipid_A_lpxD"/>
    <property type="match status" value="1"/>
</dbReference>
<dbReference type="InterPro" id="IPR020573">
    <property type="entry name" value="UDP_GlcNAc_AcTrfase_non-rep"/>
</dbReference>
<keyword evidence="4 7" id="KW-0677">Repeat</keyword>
<comment type="subunit">
    <text evidence="7">Homotrimer.</text>
</comment>
<evidence type="ECO:0000256" key="1">
    <source>
        <dbReference type="ARBA" id="ARBA00022516"/>
    </source>
</evidence>
<dbReference type="InterPro" id="IPR011004">
    <property type="entry name" value="Trimer_LpxA-like_sf"/>
</dbReference>
<evidence type="ECO:0000313" key="10">
    <source>
        <dbReference type="Proteomes" id="UP000236724"/>
    </source>
</evidence>
<dbReference type="OrthoDB" id="9784739at2"/>
<accession>A0A1H6F9W5</accession>
<dbReference type="Proteomes" id="UP000236724">
    <property type="component" value="Unassembled WGS sequence"/>
</dbReference>
<keyword evidence="3 7" id="KW-0808">Transferase</keyword>
<dbReference type="CDD" id="cd03352">
    <property type="entry name" value="LbH_LpxD"/>
    <property type="match status" value="1"/>
</dbReference>
<protein>
    <recommendedName>
        <fullName evidence="7">UDP-3-O-acylglucosamine N-acyltransferase</fullName>
        <ecNumber evidence="7">2.3.1.191</ecNumber>
    </recommendedName>
</protein>
<dbReference type="EC" id="2.3.1.191" evidence="7"/>
<dbReference type="GO" id="GO:0016410">
    <property type="term" value="F:N-acyltransferase activity"/>
    <property type="evidence" value="ECO:0007669"/>
    <property type="project" value="InterPro"/>
</dbReference>
<dbReference type="InterPro" id="IPR001451">
    <property type="entry name" value="Hexapep"/>
</dbReference>
<dbReference type="Pfam" id="PF00132">
    <property type="entry name" value="Hexapep"/>
    <property type="match status" value="3"/>
</dbReference>
<dbReference type="HAMAP" id="MF_00523">
    <property type="entry name" value="LpxD"/>
    <property type="match status" value="1"/>
</dbReference>
<dbReference type="GO" id="GO:0103118">
    <property type="term" value="F:UDP-3-O-[(3R)-3-hydroxyacyl]-glucosamine N-acyltransferase activity"/>
    <property type="evidence" value="ECO:0007669"/>
    <property type="project" value="UniProtKB-EC"/>
</dbReference>
<dbReference type="Pfam" id="PF14602">
    <property type="entry name" value="Hexapep_2"/>
    <property type="match status" value="1"/>
</dbReference>
<dbReference type="GO" id="GO:0009245">
    <property type="term" value="P:lipid A biosynthetic process"/>
    <property type="evidence" value="ECO:0007669"/>
    <property type="project" value="UniProtKB-UniRule"/>
</dbReference>
<feature type="active site" description="Proton acceptor" evidence="7">
    <location>
        <position position="245"/>
    </location>
</feature>
<comment type="pathway">
    <text evidence="7">Bacterial outer membrane biogenesis; LPS lipid A biosynthesis.</text>
</comment>
<evidence type="ECO:0000256" key="2">
    <source>
        <dbReference type="ARBA" id="ARBA00022556"/>
    </source>
</evidence>
<dbReference type="GO" id="GO:0016020">
    <property type="term" value="C:membrane"/>
    <property type="evidence" value="ECO:0007669"/>
    <property type="project" value="GOC"/>
</dbReference>
<dbReference type="Gene3D" id="2.160.10.10">
    <property type="entry name" value="Hexapeptide repeat proteins"/>
    <property type="match status" value="1"/>
</dbReference>
<proteinExistence type="inferred from homology"/>
<dbReference type="InterPro" id="IPR007691">
    <property type="entry name" value="LpxD"/>
</dbReference>
<dbReference type="SUPFAM" id="SSF51161">
    <property type="entry name" value="Trimeric LpxA-like enzymes"/>
    <property type="match status" value="1"/>
</dbReference>
<dbReference type="Gene3D" id="1.20.5.170">
    <property type="match status" value="1"/>
</dbReference>
<evidence type="ECO:0000259" key="8">
    <source>
        <dbReference type="Pfam" id="PF04613"/>
    </source>
</evidence>
<keyword evidence="1 7" id="KW-0444">Lipid biosynthesis</keyword>
<evidence type="ECO:0000256" key="5">
    <source>
        <dbReference type="ARBA" id="ARBA00023098"/>
    </source>
</evidence>
<dbReference type="Gene3D" id="3.40.1390.10">
    <property type="entry name" value="MurE/MurF, N-terminal domain"/>
    <property type="match status" value="1"/>
</dbReference>
<reference evidence="9 10" key="1">
    <citation type="submission" date="2016-10" db="EMBL/GenBank/DDBJ databases">
        <authorList>
            <person name="de Groot N.N."/>
        </authorList>
    </citation>
    <scope>NUCLEOTIDE SEQUENCE [LARGE SCALE GENOMIC DNA]</scope>
    <source>
        <strain evidence="9">MBHS1</strain>
    </source>
</reference>
<keyword evidence="6 7" id="KW-0012">Acyltransferase</keyword>
<organism evidence="9 10">
    <name type="scientific">Candidatus Venteria ishoeyi</name>
    <dbReference type="NCBI Taxonomy" id="1899563"/>
    <lineage>
        <taxon>Bacteria</taxon>
        <taxon>Pseudomonadati</taxon>
        <taxon>Pseudomonadota</taxon>
        <taxon>Gammaproteobacteria</taxon>
        <taxon>Thiotrichales</taxon>
        <taxon>Thiotrichaceae</taxon>
        <taxon>Venteria</taxon>
    </lineage>
</organism>
<name>A0A1H6F9W5_9GAMM</name>
<evidence type="ECO:0000256" key="4">
    <source>
        <dbReference type="ARBA" id="ARBA00022737"/>
    </source>
</evidence>